<name>A0A517NRN7_9BACT</name>
<dbReference type="OrthoDB" id="260976at2"/>
<gene>
    <name evidence="2" type="ORF">K239x_17590</name>
</gene>
<keyword evidence="3" id="KW-1185">Reference proteome</keyword>
<dbReference type="Gene3D" id="1.10.287.1490">
    <property type="match status" value="1"/>
</dbReference>
<feature type="coiled-coil region" evidence="1">
    <location>
        <begin position="65"/>
        <end position="92"/>
    </location>
</feature>
<accession>A0A517NRN7</accession>
<dbReference type="RefSeq" id="WP_145417388.1">
    <property type="nucleotide sequence ID" value="NZ_CP036526.1"/>
</dbReference>
<keyword evidence="1" id="KW-0175">Coiled coil</keyword>
<evidence type="ECO:0000256" key="1">
    <source>
        <dbReference type="SAM" id="Coils"/>
    </source>
</evidence>
<sequence>MAPVKVEFPAKLLRRLHGIHRQKHELSSQLARGPRQLKAGEAMVAKAQAATEVIKESLKKAKLASDEKQLQLKSREARIEELKAKLNMAASNREFDTFKEQIAADHQANEVQSDEILESFERIDVLHEELAAAEAELKKQQDDQEARLTEVEERLIVVRENVGHVDAQLADAEKKIPSAAMDSYKRLVQSKGEEALAPMEVDSCGGCNQTLTTHVLDQLRLSIMVNCPNCNAFLYISEDNRVS</sequence>
<protein>
    <submittedName>
        <fullName evidence="2">Zinc ribbon domain protein</fullName>
    </submittedName>
</protein>
<feature type="coiled-coil region" evidence="1">
    <location>
        <begin position="123"/>
        <end position="154"/>
    </location>
</feature>
<evidence type="ECO:0000313" key="3">
    <source>
        <dbReference type="Proteomes" id="UP000319817"/>
    </source>
</evidence>
<dbReference type="EMBL" id="CP036526">
    <property type="protein sequence ID" value="QDT09808.1"/>
    <property type="molecule type" value="Genomic_DNA"/>
</dbReference>
<evidence type="ECO:0000313" key="2">
    <source>
        <dbReference type="EMBL" id="QDT09808.1"/>
    </source>
</evidence>
<reference evidence="2 3" key="1">
    <citation type="submission" date="2019-02" db="EMBL/GenBank/DDBJ databases">
        <title>Deep-cultivation of Planctomycetes and their phenomic and genomic characterization uncovers novel biology.</title>
        <authorList>
            <person name="Wiegand S."/>
            <person name="Jogler M."/>
            <person name="Boedeker C."/>
            <person name="Pinto D."/>
            <person name="Vollmers J."/>
            <person name="Rivas-Marin E."/>
            <person name="Kohn T."/>
            <person name="Peeters S.H."/>
            <person name="Heuer A."/>
            <person name="Rast P."/>
            <person name="Oberbeckmann S."/>
            <person name="Bunk B."/>
            <person name="Jeske O."/>
            <person name="Meyerdierks A."/>
            <person name="Storesund J.E."/>
            <person name="Kallscheuer N."/>
            <person name="Luecker S."/>
            <person name="Lage O.M."/>
            <person name="Pohl T."/>
            <person name="Merkel B.J."/>
            <person name="Hornburger P."/>
            <person name="Mueller R.-W."/>
            <person name="Bruemmer F."/>
            <person name="Labrenz M."/>
            <person name="Spormann A.M."/>
            <person name="Op den Camp H."/>
            <person name="Overmann J."/>
            <person name="Amann R."/>
            <person name="Jetten M.S.M."/>
            <person name="Mascher T."/>
            <person name="Medema M.H."/>
            <person name="Devos D.P."/>
            <person name="Kaster A.-K."/>
            <person name="Ovreas L."/>
            <person name="Rohde M."/>
            <person name="Galperin M.Y."/>
            <person name="Jogler C."/>
        </authorList>
    </citation>
    <scope>NUCLEOTIDE SEQUENCE [LARGE SCALE GENOMIC DNA]</scope>
    <source>
        <strain evidence="2 3">K23_9</strain>
    </source>
</reference>
<proteinExistence type="predicted"/>
<dbReference type="PANTHER" id="PTHR39082">
    <property type="entry name" value="PHOSPHOLIPASE C-BETA-2-RELATED"/>
    <property type="match status" value="1"/>
</dbReference>
<organism evidence="2 3">
    <name type="scientific">Stieleria marina</name>
    <dbReference type="NCBI Taxonomy" id="1930275"/>
    <lineage>
        <taxon>Bacteria</taxon>
        <taxon>Pseudomonadati</taxon>
        <taxon>Planctomycetota</taxon>
        <taxon>Planctomycetia</taxon>
        <taxon>Pirellulales</taxon>
        <taxon>Pirellulaceae</taxon>
        <taxon>Stieleria</taxon>
    </lineage>
</organism>
<dbReference type="InterPro" id="IPR052376">
    <property type="entry name" value="Oxidative_Scav/Glycosyltrans"/>
</dbReference>
<dbReference type="AlphaFoldDB" id="A0A517NRN7"/>
<dbReference type="Proteomes" id="UP000319817">
    <property type="component" value="Chromosome"/>
</dbReference>
<dbReference type="PANTHER" id="PTHR39082:SF1">
    <property type="entry name" value="SCAVENGER RECEPTOR CLASS A MEMBER 3"/>
    <property type="match status" value="1"/>
</dbReference>